<sequence>MTDYELHEPDFSETTTDEWEEPQLEEFETDDLGEVAAHFLLSSSGFPPENFTDLKLPVVEPSGELNRNALQTAKSGGHGVGAVEDLDEERQEGVENLIDRLANEQFEDADFGE</sequence>
<name>A0ABD5NZI9_9EURY</name>
<gene>
    <name evidence="2" type="ORF">ACFOZ7_08850</name>
</gene>
<accession>A0ABD5NZI9</accession>
<proteinExistence type="predicted"/>
<comment type="caution">
    <text evidence="2">The sequence shown here is derived from an EMBL/GenBank/DDBJ whole genome shotgun (WGS) entry which is preliminary data.</text>
</comment>
<dbReference type="Proteomes" id="UP001595821">
    <property type="component" value="Unassembled WGS sequence"/>
</dbReference>
<dbReference type="EMBL" id="JBHSDJ010000029">
    <property type="protein sequence ID" value="MFC4247104.1"/>
    <property type="molecule type" value="Genomic_DNA"/>
</dbReference>
<evidence type="ECO:0000256" key="1">
    <source>
        <dbReference type="SAM" id="MobiDB-lite"/>
    </source>
</evidence>
<dbReference type="RefSeq" id="WP_246974278.1">
    <property type="nucleotide sequence ID" value="NZ_CP095397.1"/>
</dbReference>
<dbReference type="AlphaFoldDB" id="A0ABD5NZI9"/>
<organism evidence="2 3">
    <name type="scientific">Natribaculum luteum</name>
    <dbReference type="NCBI Taxonomy" id="1586232"/>
    <lineage>
        <taxon>Archaea</taxon>
        <taxon>Methanobacteriati</taxon>
        <taxon>Methanobacteriota</taxon>
        <taxon>Stenosarchaea group</taxon>
        <taxon>Halobacteria</taxon>
        <taxon>Halobacteriales</taxon>
        <taxon>Natrialbaceae</taxon>
        <taxon>Natribaculum</taxon>
    </lineage>
</organism>
<protein>
    <submittedName>
        <fullName evidence="2">Uncharacterized protein</fullName>
    </submittedName>
</protein>
<reference evidence="2 3" key="1">
    <citation type="journal article" date="2014" name="Int. J. Syst. Evol. Microbiol.">
        <title>Complete genome sequence of Corynebacterium casei LMG S-19264T (=DSM 44701T), isolated from a smear-ripened cheese.</title>
        <authorList>
            <consortium name="US DOE Joint Genome Institute (JGI-PGF)"/>
            <person name="Walter F."/>
            <person name="Albersmeier A."/>
            <person name="Kalinowski J."/>
            <person name="Ruckert C."/>
        </authorList>
    </citation>
    <scope>NUCLEOTIDE SEQUENCE [LARGE SCALE GENOMIC DNA]</scope>
    <source>
        <strain evidence="2 3">IBRC-M 10912</strain>
    </source>
</reference>
<evidence type="ECO:0000313" key="3">
    <source>
        <dbReference type="Proteomes" id="UP001595821"/>
    </source>
</evidence>
<dbReference type="GeneID" id="71853744"/>
<feature type="compositionally biased region" description="Basic and acidic residues" evidence="1">
    <location>
        <begin position="1"/>
        <end position="10"/>
    </location>
</feature>
<feature type="region of interest" description="Disordered" evidence="1">
    <location>
        <begin position="1"/>
        <end position="23"/>
    </location>
</feature>
<evidence type="ECO:0000313" key="2">
    <source>
        <dbReference type="EMBL" id="MFC4247104.1"/>
    </source>
</evidence>